<feature type="region of interest" description="Disordered" evidence="1">
    <location>
        <begin position="1"/>
        <end position="26"/>
    </location>
</feature>
<feature type="compositionally biased region" description="Gly residues" evidence="1">
    <location>
        <begin position="17"/>
        <end position="26"/>
    </location>
</feature>
<dbReference type="AlphaFoldDB" id="A0A0A9C0T5"/>
<sequence>MTRGADARQGGARHSGVLGGGARGGR</sequence>
<reference evidence="2" key="1">
    <citation type="submission" date="2014-09" db="EMBL/GenBank/DDBJ databases">
        <authorList>
            <person name="Magalhaes I.L.F."/>
            <person name="Oliveira U."/>
            <person name="Santos F.R."/>
            <person name="Vidigal T.H.D.A."/>
            <person name="Brescovit A.D."/>
            <person name="Santos A.J."/>
        </authorList>
    </citation>
    <scope>NUCLEOTIDE SEQUENCE</scope>
    <source>
        <tissue evidence="2">Shoot tissue taken approximately 20 cm above the soil surface</tissue>
    </source>
</reference>
<proteinExistence type="predicted"/>
<reference evidence="2" key="2">
    <citation type="journal article" date="2015" name="Data Brief">
        <title>Shoot transcriptome of the giant reed, Arundo donax.</title>
        <authorList>
            <person name="Barrero R.A."/>
            <person name="Guerrero F.D."/>
            <person name="Moolhuijzen P."/>
            <person name="Goolsby J.A."/>
            <person name="Tidwell J."/>
            <person name="Bellgard S.E."/>
            <person name="Bellgard M.I."/>
        </authorList>
    </citation>
    <scope>NUCLEOTIDE SEQUENCE</scope>
    <source>
        <tissue evidence="2">Shoot tissue taken approximately 20 cm above the soil surface</tissue>
    </source>
</reference>
<accession>A0A0A9C0T5</accession>
<organism evidence="2">
    <name type="scientific">Arundo donax</name>
    <name type="common">Giant reed</name>
    <name type="synonym">Donax arundinaceus</name>
    <dbReference type="NCBI Taxonomy" id="35708"/>
    <lineage>
        <taxon>Eukaryota</taxon>
        <taxon>Viridiplantae</taxon>
        <taxon>Streptophyta</taxon>
        <taxon>Embryophyta</taxon>
        <taxon>Tracheophyta</taxon>
        <taxon>Spermatophyta</taxon>
        <taxon>Magnoliopsida</taxon>
        <taxon>Liliopsida</taxon>
        <taxon>Poales</taxon>
        <taxon>Poaceae</taxon>
        <taxon>PACMAD clade</taxon>
        <taxon>Arundinoideae</taxon>
        <taxon>Arundineae</taxon>
        <taxon>Arundo</taxon>
    </lineage>
</organism>
<name>A0A0A9C0T5_ARUDO</name>
<evidence type="ECO:0000256" key="1">
    <source>
        <dbReference type="SAM" id="MobiDB-lite"/>
    </source>
</evidence>
<protein>
    <submittedName>
        <fullName evidence="2">Uncharacterized protein</fullName>
    </submittedName>
</protein>
<dbReference type="EMBL" id="GBRH01232793">
    <property type="protein sequence ID" value="JAD65102.1"/>
    <property type="molecule type" value="Transcribed_RNA"/>
</dbReference>
<evidence type="ECO:0000313" key="2">
    <source>
        <dbReference type="EMBL" id="JAD65102.1"/>
    </source>
</evidence>